<gene>
    <name evidence="6" type="ORF">ACA1_289610</name>
</gene>
<reference evidence="6 7" key="1">
    <citation type="journal article" date="2013" name="Genome Biol.">
        <title>Genome of Acanthamoeba castellanii highlights extensive lateral gene transfer and early evolution of tyrosine kinase signaling.</title>
        <authorList>
            <person name="Clarke M."/>
            <person name="Lohan A.J."/>
            <person name="Liu B."/>
            <person name="Lagkouvardos I."/>
            <person name="Roy S."/>
            <person name="Zafar N."/>
            <person name="Bertelli C."/>
            <person name="Schilde C."/>
            <person name="Kianianmomeni A."/>
            <person name="Burglin T.R."/>
            <person name="Frech C."/>
            <person name="Turcotte B."/>
            <person name="Kopec K.O."/>
            <person name="Synnott J.M."/>
            <person name="Choo C."/>
            <person name="Paponov I."/>
            <person name="Finkler A."/>
            <person name="Soon Heng Tan C."/>
            <person name="Hutchins A.P."/>
            <person name="Weinmeier T."/>
            <person name="Rattei T."/>
            <person name="Chu J.S."/>
            <person name="Gimenez G."/>
            <person name="Irimia M."/>
            <person name="Rigden D.J."/>
            <person name="Fitzpatrick D.A."/>
            <person name="Lorenzo-Morales J."/>
            <person name="Bateman A."/>
            <person name="Chiu C.H."/>
            <person name="Tang P."/>
            <person name="Hegemann P."/>
            <person name="Fromm H."/>
            <person name="Raoult D."/>
            <person name="Greub G."/>
            <person name="Miranda-Saavedra D."/>
            <person name="Chen N."/>
            <person name="Nash P."/>
            <person name="Ginger M.L."/>
            <person name="Horn M."/>
            <person name="Schaap P."/>
            <person name="Caler L."/>
            <person name="Loftus B."/>
        </authorList>
    </citation>
    <scope>NUCLEOTIDE SEQUENCE [LARGE SCALE GENOMIC DNA]</scope>
    <source>
        <strain evidence="6 7">Neff</strain>
    </source>
</reference>
<feature type="transmembrane region" description="Helical" evidence="4">
    <location>
        <begin position="233"/>
        <end position="253"/>
    </location>
</feature>
<dbReference type="InterPro" id="IPR007274">
    <property type="entry name" value="Cop_transporter"/>
</dbReference>
<keyword evidence="4" id="KW-0186">Copper</keyword>
<dbReference type="STRING" id="1257118.L8HKL4"/>
<dbReference type="GeneID" id="14926253"/>
<evidence type="ECO:0000313" key="6">
    <source>
        <dbReference type="EMBL" id="ELR25208.1"/>
    </source>
</evidence>
<comment type="subcellular location">
    <subcellularLocation>
        <location evidence="4">Membrane</location>
        <topology evidence="4">Multi-pass membrane protein</topology>
    </subcellularLocation>
</comment>
<accession>L8HKL4</accession>
<dbReference type="Pfam" id="PF04145">
    <property type="entry name" value="Ctr"/>
    <property type="match status" value="1"/>
</dbReference>
<dbReference type="KEGG" id="acan:ACA1_289610"/>
<dbReference type="RefSeq" id="XP_004367963.1">
    <property type="nucleotide sequence ID" value="XM_004367906.1"/>
</dbReference>
<name>L8HKL4_ACACF</name>
<keyword evidence="3 4" id="KW-0472">Membrane</keyword>
<dbReference type="OrthoDB" id="73901at2759"/>
<dbReference type="PANTHER" id="PTHR12483">
    <property type="entry name" value="SOLUTE CARRIER FAMILY 31 COPPER TRANSPORTERS"/>
    <property type="match status" value="1"/>
</dbReference>
<dbReference type="PROSITE" id="PS51257">
    <property type="entry name" value="PROKAR_LIPOPROTEIN"/>
    <property type="match status" value="1"/>
</dbReference>
<dbReference type="GO" id="GO:0016020">
    <property type="term" value="C:membrane"/>
    <property type="evidence" value="ECO:0007669"/>
    <property type="project" value="UniProtKB-SubCell"/>
</dbReference>
<feature type="signal peptide" evidence="5">
    <location>
        <begin position="1"/>
        <end position="28"/>
    </location>
</feature>
<keyword evidence="4" id="KW-0187">Copper transport</keyword>
<keyword evidence="2 4" id="KW-1133">Transmembrane helix</keyword>
<sequence length="405" mass="45480">MRESVFDTILLVATLVLLLGCHGWVARAQGSDCIHDPSNVTCTNFTMPSALVQQGISGNCQMMPNMVGCTVERICTSPDSSRGVTRSPYCAEFSVLKDLCVDMPGMSPCKNYTSMCSNVSVVAECSMKSLPLPKTMALSNTVEKMCDAMYMEPCSKCKKQGKMLQCDLLQVYSDLCLSMWMDGCEEWQNLCKVIPDWPLCASGPGEEMPMMRMYFHNSLLDYVLFKEWVPRNWWQYTLTIIAIILLGIFYELLKVGRSIWEGYMSKRREAEVLGFAIQRQAQFPSSSGRDPLFRAARTYGSFVGREDHHGIHSGLDDADLGHDHKHHHHQSRSSSVWESIKGWDWKVEIPRATMAFVETLIGLVLMLVAMTFNVGLFLAVCAGAFLGSLFFGRFANFAHMKQGCH</sequence>
<evidence type="ECO:0000256" key="1">
    <source>
        <dbReference type="ARBA" id="ARBA00022692"/>
    </source>
</evidence>
<feature type="transmembrane region" description="Helical" evidence="4">
    <location>
        <begin position="376"/>
        <end position="395"/>
    </location>
</feature>
<evidence type="ECO:0000256" key="2">
    <source>
        <dbReference type="ARBA" id="ARBA00022989"/>
    </source>
</evidence>
<dbReference type="Proteomes" id="UP000011083">
    <property type="component" value="Unassembled WGS sequence"/>
</dbReference>
<keyword evidence="4" id="KW-0406">Ion transport</keyword>
<keyword evidence="7" id="KW-1185">Reference proteome</keyword>
<dbReference type="EMBL" id="KB007805">
    <property type="protein sequence ID" value="ELR25208.1"/>
    <property type="molecule type" value="Genomic_DNA"/>
</dbReference>
<keyword evidence="4" id="KW-0813">Transport</keyword>
<evidence type="ECO:0000256" key="4">
    <source>
        <dbReference type="RuleBase" id="RU367022"/>
    </source>
</evidence>
<feature type="chain" id="PRO_5003990849" description="Copper transport protein" evidence="5">
    <location>
        <begin position="29"/>
        <end position="405"/>
    </location>
</feature>
<dbReference type="GO" id="GO:0005375">
    <property type="term" value="F:copper ion transmembrane transporter activity"/>
    <property type="evidence" value="ECO:0007669"/>
    <property type="project" value="UniProtKB-UniRule"/>
</dbReference>
<keyword evidence="5" id="KW-0732">Signal</keyword>
<dbReference type="AlphaFoldDB" id="L8HKL4"/>
<evidence type="ECO:0000313" key="7">
    <source>
        <dbReference type="Proteomes" id="UP000011083"/>
    </source>
</evidence>
<evidence type="ECO:0000256" key="3">
    <source>
        <dbReference type="ARBA" id="ARBA00023136"/>
    </source>
</evidence>
<proteinExistence type="inferred from homology"/>
<keyword evidence="1 4" id="KW-0812">Transmembrane</keyword>
<organism evidence="6 7">
    <name type="scientific">Acanthamoeba castellanii (strain ATCC 30010 / Neff)</name>
    <dbReference type="NCBI Taxonomy" id="1257118"/>
    <lineage>
        <taxon>Eukaryota</taxon>
        <taxon>Amoebozoa</taxon>
        <taxon>Discosea</taxon>
        <taxon>Longamoebia</taxon>
        <taxon>Centramoebida</taxon>
        <taxon>Acanthamoebidae</taxon>
        <taxon>Acanthamoeba</taxon>
    </lineage>
</organism>
<evidence type="ECO:0000256" key="5">
    <source>
        <dbReference type="SAM" id="SignalP"/>
    </source>
</evidence>
<protein>
    <recommendedName>
        <fullName evidence="4">Copper transport protein</fullName>
    </recommendedName>
</protein>
<dbReference type="VEuPathDB" id="AmoebaDB:ACA1_289610"/>
<comment type="similarity">
    <text evidence="4">Belongs to the copper transporter (Ctr) (TC 1.A.56) family. SLC31A subfamily.</text>
</comment>
<dbReference type="OMA" id="FKEWVPR"/>